<comment type="caution">
    <text evidence="5">The sequence shown here is derived from an EMBL/GenBank/DDBJ whole genome shotgun (WGS) entry which is preliminary data.</text>
</comment>
<keyword evidence="3" id="KW-0238">DNA-binding</keyword>
<feature type="domain" description="DNA mismatch repair proteins mutS family" evidence="4">
    <location>
        <begin position="240"/>
        <end position="417"/>
    </location>
</feature>
<dbReference type="GO" id="GO:0006298">
    <property type="term" value="P:mismatch repair"/>
    <property type="evidence" value="ECO:0007669"/>
    <property type="project" value="InterPro"/>
</dbReference>
<reference evidence="5" key="1">
    <citation type="submission" date="2019-08" db="EMBL/GenBank/DDBJ databases">
        <authorList>
            <person name="Kucharzyk K."/>
            <person name="Murdoch R.W."/>
            <person name="Higgins S."/>
            <person name="Loffler F."/>
        </authorList>
    </citation>
    <scope>NUCLEOTIDE SEQUENCE</scope>
</reference>
<dbReference type="GO" id="GO:0140664">
    <property type="term" value="F:ATP-dependent DNA damage sensor activity"/>
    <property type="evidence" value="ECO:0007669"/>
    <property type="project" value="InterPro"/>
</dbReference>
<dbReference type="Gene3D" id="1.10.1420.10">
    <property type="match status" value="1"/>
</dbReference>
<dbReference type="PANTHER" id="PTHR11361">
    <property type="entry name" value="DNA MISMATCH REPAIR PROTEIN MUTS FAMILY MEMBER"/>
    <property type="match status" value="1"/>
</dbReference>
<sequence length="426" mass="48861">MHDARDLNIQQEIIPFFDFTLNSFSRQALGKLMDTPLESPERIRERQQVLKGFISNAELLREYTYSRTDFYEVKRLLTESSVNKLSYSDRFRLLISENERMALKARFIQLVTLFHKLDSWYISRIRKDVFPDAYRTELKLLRDFLQQFNLPFYDRLILDNRFRNRHVARLSEMVSQLQAAGEIDLFYNRLAAFEALLSISQGIIKHGFAFPEISFNELIINELYYPQVKNPVKNNFSGIRNVTLLTGPNMSGKSTCLKSISLCIWLAHIGSAVPAASARIPFFDSILISINHSDDIVNGYSHFMQEVLRVKSVLNEAIDGRRCFAVFDELFKGTNPEDAVEISAASIVGMTKLSNAVFIISTHLHLLNKMNEIEAGDIFTCCLGCEIDSERPVFSYKLKEGWSDLKIGTLLFKQEGLYQLLASVNG</sequence>
<dbReference type="EMBL" id="VSSQ01000139">
    <property type="protein sequence ID" value="MPL80564.1"/>
    <property type="molecule type" value="Genomic_DNA"/>
</dbReference>
<dbReference type="SUPFAM" id="SSF52540">
    <property type="entry name" value="P-loop containing nucleoside triphosphate hydrolases"/>
    <property type="match status" value="1"/>
</dbReference>
<organism evidence="5">
    <name type="scientific">bioreactor metagenome</name>
    <dbReference type="NCBI Taxonomy" id="1076179"/>
    <lineage>
        <taxon>unclassified sequences</taxon>
        <taxon>metagenomes</taxon>
        <taxon>ecological metagenomes</taxon>
    </lineage>
</organism>
<evidence type="ECO:0000256" key="3">
    <source>
        <dbReference type="ARBA" id="ARBA00023125"/>
    </source>
</evidence>
<dbReference type="AlphaFoldDB" id="A0A644UNQ8"/>
<dbReference type="SMART" id="SM00534">
    <property type="entry name" value="MUTSac"/>
    <property type="match status" value="1"/>
</dbReference>
<dbReference type="InterPro" id="IPR000432">
    <property type="entry name" value="DNA_mismatch_repair_MutS_C"/>
</dbReference>
<evidence type="ECO:0000313" key="5">
    <source>
        <dbReference type="EMBL" id="MPL80564.1"/>
    </source>
</evidence>
<name>A0A644UNQ8_9ZZZZ</name>
<dbReference type="Gene3D" id="3.40.50.300">
    <property type="entry name" value="P-loop containing nucleotide triphosphate hydrolases"/>
    <property type="match status" value="1"/>
</dbReference>
<dbReference type="InterPro" id="IPR027417">
    <property type="entry name" value="P-loop_NTPase"/>
</dbReference>
<evidence type="ECO:0000259" key="4">
    <source>
        <dbReference type="SMART" id="SM00534"/>
    </source>
</evidence>
<accession>A0A644UNQ8</accession>
<dbReference type="PANTHER" id="PTHR11361:SF34">
    <property type="entry name" value="DNA MISMATCH REPAIR PROTEIN MSH1, MITOCHONDRIAL"/>
    <property type="match status" value="1"/>
</dbReference>
<gene>
    <name evidence="5" type="primary">mutS_12</name>
    <name evidence="5" type="ORF">SDC9_26465</name>
</gene>
<dbReference type="GO" id="GO:0030983">
    <property type="term" value="F:mismatched DNA binding"/>
    <property type="evidence" value="ECO:0007669"/>
    <property type="project" value="InterPro"/>
</dbReference>
<keyword evidence="1" id="KW-0547">Nucleotide-binding</keyword>
<proteinExistence type="predicted"/>
<dbReference type="GO" id="GO:0005524">
    <property type="term" value="F:ATP binding"/>
    <property type="evidence" value="ECO:0007669"/>
    <property type="project" value="UniProtKB-KW"/>
</dbReference>
<dbReference type="InterPro" id="IPR045076">
    <property type="entry name" value="MutS"/>
</dbReference>
<dbReference type="Pfam" id="PF00488">
    <property type="entry name" value="MutS_V"/>
    <property type="match status" value="1"/>
</dbReference>
<protein>
    <submittedName>
        <fullName evidence="5">DNA mismatch repair protein MutS</fullName>
    </submittedName>
</protein>
<evidence type="ECO:0000256" key="1">
    <source>
        <dbReference type="ARBA" id="ARBA00022741"/>
    </source>
</evidence>
<evidence type="ECO:0000256" key="2">
    <source>
        <dbReference type="ARBA" id="ARBA00022840"/>
    </source>
</evidence>
<keyword evidence="2" id="KW-0067">ATP-binding</keyword>